<protein>
    <submittedName>
        <fullName evidence="2">Uncharacterized protein</fullName>
    </submittedName>
</protein>
<evidence type="ECO:0000313" key="2">
    <source>
        <dbReference type="EMBL" id="SCU71273.1"/>
    </source>
</evidence>
<reference evidence="2" key="1">
    <citation type="submission" date="2016-09" db="EMBL/GenBank/DDBJ databases">
        <authorList>
            <person name="Hebert L."/>
            <person name="Moumen B."/>
        </authorList>
    </citation>
    <scope>NUCLEOTIDE SEQUENCE [LARGE SCALE GENOMIC DNA]</scope>
    <source>
        <strain evidence="2">OVI</strain>
    </source>
</reference>
<evidence type="ECO:0000256" key="1">
    <source>
        <dbReference type="SAM" id="MobiDB-lite"/>
    </source>
</evidence>
<comment type="caution">
    <text evidence="2">The sequence shown here is derived from an EMBL/GenBank/DDBJ whole genome shotgun (WGS) entry which is preliminary data.</text>
</comment>
<name>A0A1G4IGF6_TRYEQ</name>
<sequence>MSEESLTFAEVVARKNRGSQSELVGADDSVASLPSHGALQNGLIVLPSRPSVGESYADAVKSASVKLGGVPVNVSKLDGHESVTNSTLQEQESVLSSWADDDECFFDSVRNALQNRNDEFELRGYPNNSLSYVNVGNNGSNNVYGNSNNNYGGYSNFRRGRGSRGWRFINGNEANSSNGNTHSNNNKKRKGYNNKTWGSYNPPCGVDSLNHFGGGRFSGFR</sequence>
<feature type="compositionally biased region" description="Low complexity" evidence="1">
    <location>
        <begin position="175"/>
        <end position="184"/>
    </location>
</feature>
<dbReference type="AlphaFoldDB" id="A0A1G4IGF6"/>
<gene>
    <name evidence="2" type="ORF">TEOVI_000285400</name>
</gene>
<proteinExistence type="predicted"/>
<dbReference type="EMBL" id="CZPT02001617">
    <property type="protein sequence ID" value="SCU71273.1"/>
    <property type="molecule type" value="Genomic_DNA"/>
</dbReference>
<organism evidence="2 3">
    <name type="scientific">Trypanosoma equiperdum</name>
    <dbReference type="NCBI Taxonomy" id="5694"/>
    <lineage>
        <taxon>Eukaryota</taxon>
        <taxon>Discoba</taxon>
        <taxon>Euglenozoa</taxon>
        <taxon>Kinetoplastea</taxon>
        <taxon>Metakinetoplastina</taxon>
        <taxon>Trypanosomatida</taxon>
        <taxon>Trypanosomatidae</taxon>
        <taxon>Trypanosoma</taxon>
    </lineage>
</organism>
<keyword evidence="3" id="KW-1185">Reference proteome</keyword>
<dbReference type="Proteomes" id="UP000195570">
    <property type="component" value="Unassembled WGS sequence"/>
</dbReference>
<dbReference type="RefSeq" id="XP_067081954.1">
    <property type="nucleotide sequence ID" value="XM_067225853.1"/>
</dbReference>
<dbReference type="VEuPathDB" id="TriTrypDB:TEOVI_000285400"/>
<accession>A0A1G4IGF6</accession>
<dbReference type="GeneID" id="92376794"/>
<feature type="region of interest" description="Disordered" evidence="1">
    <location>
        <begin position="168"/>
        <end position="194"/>
    </location>
</feature>
<evidence type="ECO:0000313" key="3">
    <source>
        <dbReference type="Proteomes" id="UP000195570"/>
    </source>
</evidence>